<evidence type="ECO:0000256" key="6">
    <source>
        <dbReference type="ARBA" id="ARBA00022840"/>
    </source>
</evidence>
<dbReference type="SUPFAM" id="SSF52374">
    <property type="entry name" value="Nucleotidylyl transferase"/>
    <property type="match status" value="1"/>
</dbReference>
<dbReference type="GO" id="GO:0005524">
    <property type="term" value="F:ATP binding"/>
    <property type="evidence" value="ECO:0007669"/>
    <property type="project" value="UniProtKB-KW"/>
</dbReference>
<evidence type="ECO:0000256" key="11">
    <source>
        <dbReference type="SAM" id="MobiDB-lite"/>
    </source>
</evidence>
<evidence type="ECO:0000256" key="2">
    <source>
        <dbReference type="ARBA" id="ARBA00005594"/>
    </source>
</evidence>
<evidence type="ECO:0000313" key="13">
    <source>
        <dbReference type="Proteomes" id="UP001211907"/>
    </source>
</evidence>
<reference evidence="12" key="1">
    <citation type="submission" date="2020-05" db="EMBL/GenBank/DDBJ databases">
        <title>Phylogenomic resolution of chytrid fungi.</title>
        <authorList>
            <person name="Stajich J.E."/>
            <person name="Amses K."/>
            <person name="Simmons R."/>
            <person name="Seto K."/>
            <person name="Myers J."/>
            <person name="Bonds A."/>
            <person name="Quandt C.A."/>
            <person name="Barry K."/>
            <person name="Liu P."/>
            <person name="Grigoriev I."/>
            <person name="Longcore J.E."/>
            <person name="James T.Y."/>
        </authorList>
    </citation>
    <scope>NUCLEOTIDE SEQUENCE</scope>
    <source>
        <strain evidence="12">JEL0513</strain>
    </source>
</reference>
<feature type="compositionally biased region" description="Gly residues" evidence="11">
    <location>
        <begin position="66"/>
        <end position="76"/>
    </location>
</feature>
<dbReference type="InterPro" id="IPR014729">
    <property type="entry name" value="Rossmann-like_a/b/a_fold"/>
</dbReference>
<keyword evidence="8 10" id="KW-0030">Aminoacyl-tRNA synthetase</keyword>
<dbReference type="InterPro" id="IPR050203">
    <property type="entry name" value="Trp-tRNA_synthetase"/>
</dbReference>
<feature type="compositionally biased region" description="Basic residues" evidence="11">
    <location>
        <begin position="95"/>
        <end position="111"/>
    </location>
</feature>
<organism evidence="12 13">
    <name type="scientific">Physocladia obscura</name>
    <dbReference type="NCBI Taxonomy" id="109957"/>
    <lineage>
        <taxon>Eukaryota</taxon>
        <taxon>Fungi</taxon>
        <taxon>Fungi incertae sedis</taxon>
        <taxon>Chytridiomycota</taxon>
        <taxon>Chytridiomycota incertae sedis</taxon>
        <taxon>Chytridiomycetes</taxon>
        <taxon>Chytridiales</taxon>
        <taxon>Chytriomycetaceae</taxon>
        <taxon>Physocladia</taxon>
    </lineage>
</organism>
<feature type="region of interest" description="Disordered" evidence="11">
    <location>
        <begin position="138"/>
        <end position="168"/>
    </location>
</feature>
<dbReference type="GO" id="GO:0004830">
    <property type="term" value="F:tryptophan-tRNA ligase activity"/>
    <property type="evidence" value="ECO:0007669"/>
    <property type="project" value="UniProtKB-EC"/>
</dbReference>
<dbReference type="PANTHER" id="PTHR43766">
    <property type="entry name" value="TRYPTOPHAN--TRNA LIGASE, MITOCHONDRIAL"/>
    <property type="match status" value="1"/>
</dbReference>
<keyword evidence="13" id="KW-1185">Reference proteome</keyword>
<evidence type="ECO:0000256" key="8">
    <source>
        <dbReference type="ARBA" id="ARBA00023146"/>
    </source>
</evidence>
<evidence type="ECO:0000256" key="9">
    <source>
        <dbReference type="ARBA" id="ARBA00030268"/>
    </source>
</evidence>
<dbReference type="InterPro" id="IPR002306">
    <property type="entry name" value="Trp-tRNA-ligase"/>
</dbReference>
<evidence type="ECO:0000256" key="3">
    <source>
        <dbReference type="ARBA" id="ARBA00013161"/>
    </source>
</evidence>
<evidence type="ECO:0000256" key="1">
    <source>
        <dbReference type="ARBA" id="ARBA00004173"/>
    </source>
</evidence>
<comment type="similarity">
    <text evidence="2 10">Belongs to the class-I aminoacyl-tRNA synthetase family.</text>
</comment>
<dbReference type="EC" id="6.1.1.2" evidence="3"/>
<evidence type="ECO:0000256" key="5">
    <source>
        <dbReference type="ARBA" id="ARBA00022741"/>
    </source>
</evidence>
<dbReference type="Pfam" id="PF00579">
    <property type="entry name" value="tRNA-synt_1b"/>
    <property type="match status" value="1"/>
</dbReference>
<dbReference type="Gene3D" id="3.40.50.620">
    <property type="entry name" value="HUPs"/>
    <property type="match status" value="1"/>
</dbReference>
<dbReference type="InterPro" id="IPR002305">
    <property type="entry name" value="aa-tRNA-synth_Ic"/>
</dbReference>
<keyword evidence="7 10" id="KW-0648">Protein biosynthesis</keyword>
<dbReference type="GO" id="GO:0070183">
    <property type="term" value="P:mitochondrial tryptophanyl-tRNA aminoacylation"/>
    <property type="evidence" value="ECO:0007669"/>
    <property type="project" value="TreeGrafter"/>
</dbReference>
<evidence type="ECO:0000256" key="7">
    <source>
        <dbReference type="ARBA" id="ARBA00022917"/>
    </source>
</evidence>
<sequence>MNQKRILSGIQVWATSCGNGHGLKKPTRMNCTADGRRSASGQLPGGACELGEAAAERRRTGHGHGHGGGGHDGVLLGGQSARADGAAGRVDAARKHARNGRVAAGRRHRPGALRPLPPVARSAARRARLAALLPHARRMARSHAPLEGSAAKTAAMKPPPSPLDANKPSLADSTLALLEGSSGSHLHPQTDHIPESVSSSTNISGPCIGLLGYPVLQAADILLYRATEVPIGEDQIQHMNLTSDIAKSFNSQYGQQVFPVPKAVYASTTSKRIMSLRTPTSKMSKSDPSEMSRINISDSPETILNKIKKATVDSTRGITYEPDLRPGVANLLRIHAAVTALSDPASNEATPEGCAAVFAEYDNVKFKRAVGERIVQGLSGIREKMESLAKDPAYLDNVLASGEIRAREVAELTMVDVRKVIGI</sequence>
<keyword evidence="4 10" id="KW-0436">Ligase</keyword>
<keyword evidence="5 10" id="KW-0547">Nucleotide-binding</keyword>
<dbReference type="PANTHER" id="PTHR43766:SF1">
    <property type="entry name" value="TRYPTOPHAN--TRNA LIGASE, MITOCHONDRIAL"/>
    <property type="match status" value="1"/>
</dbReference>
<dbReference type="EMBL" id="JADGJH010003754">
    <property type="protein sequence ID" value="KAJ3089001.1"/>
    <property type="molecule type" value="Genomic_DNA"/>
</dbReference>
<proteinExistence type="inferred from homology"/>
<name>A0AAD5SNW1_9FUNG</name>
<dbReference type="Proteomes" id="UP001211907">
    <property type="component" value="Unassembled WGS sequence"/>
</dbReference>
<comment type="subcellular location">
    <subcellularLocation>
        <location evidence="1">Mitochondrion</location>
    </subcellularLocation>
</comment>
<keyword evidence="6 10" id="KW-0067">ATP-binding</keyword>
<comment type="caution">
    <text evidence="12">The sequence shown here is derived from an EMBL/GenBank/DDBJ whole genome shotgun (WGS) entry which is preliminary data.</text>
</comment>
<dbReference type="Gene3D" id="1.10.240.10">
    <property type="entry name" value="Tyrosyl-Transfer RNA Synthetase"/>
    <property type="match status" value="1"/>
</dbReference>
<feature type="region of interest" description="Disordered" evidence="11">
    <location>
        <begin position="56"/>
        <end position="116"/>
    </location>
</feature>
<dbReference type="PROSITE" id="PS51257">
    <property type="entry name" value="PROKAR_LIPOPROTEIN"/>
    <property type="match status" value="1"/>
</dbReference>
<dbReference type="AlphaFoldDB" id="A0AAD5SNW1"/>
<evidence type="ECO:0000313" key="12">
    <source>
        <dbReference type="EMBL" id="KAJ3089001.1"/>
    </source>
</evidence>
<accession>A0AAD5SNW1</accession>
<gene>
    <name evidence="12" type="primary">WARS2</name>
    <name evidence="12" type="ORF">HK100_007885</name>
</gene>
<dbReference type="FunFam" id="1.10.240.10:FF:000002">
    <property type="entry name" value="Tryptophan--tRNA ligase"/>
    <property type="match status" value="1"/>
</dbReference>
<feature type="region of interest" description="Disordered" evidence="11">
    <location>
        <begin position="180"/>
        <end position="199"/>
    </location>
</feature>
<evidence type="ECO:0000256" key="10">
    <source>
        <dbReference type="RuleBase" id="RU363036"/>
    </source>
</evidence>
<feature type="compositionally biased region" description="Low complexity" evidence="11">
    <location>
        <begin position="77"/>
        <end position="90"/>
    </location>
</feature>
<dbReference type="PRINTS" id="PR01039">
    <property type="entry name" value="TRNASYNTHTRP"/>
</dbReference>
<evidence type="ECO:0000256" key="4">
    <source>
        <dbReference type="ARBA" id="ARBA00022598"/>
    </source>
</evidence>
<dbReference type="GO" id="GO:0005759">
    <property type="term" value="C:mitochondrial matrix"/>
    <property type="evidence" value="ECO:0007669"/>
    <property type="project" value="TreeGrafter"/>
</dbReference>
<protein>
    <recommendedName>
        <fullName evidence="3">tryptophan--tRNA ligase</fullName>
        <ecNumber evidence="3">6.1.1.2</ecNumber>
    </recommendedName>
    <alternativeName>
        <fullName evidence="9">Tryptophanyl-tRNA synthetase</fullName>
    </alternativeName>
</protein>